<feature type="transmembrane region" description="Helical" evidence="8">
    <location>
        <begin position="103"/>
        <end position="126"/>
    </location>
</feature>
<evidence type="ECO:0000256" key="8">
    <source>
        <dbReference type="SAM" id="Phobius"/>
    </source>
</evidence>
<keyword evidence="11" id="KW-1185">Reference proteome</keyword>
<evidence type="ECO:0000256" key="2">
    <source>
        <dbReference type="ARBA" id="ARBA00022475"/>
    </source>
</evidence>
<feature type="transmembrane region" description="Helical" evidence="8">
    <location>
        <begin position="296"/>
        <end position="315"/>
    </location>
</feature>
<feature type="transmembrane region" description="Helical" evidence="8">
    <location>
        <begin position="12"/>
        <end position="34"/>
    </location>
</feature>
<feature type="transmembrane region" description="Helical" evidence="8">
    <location>
        <begin position="247"/>
        <end position="266"/>
    </location>
</feature>
<evidence type="ECO:0000256" key="3">
    <source>
        <dbReference type="ARBA" id="ARBA00022676"/>
    </source>
</evidence>
<keyword evidence="5 8" id="KW-0812">Transmembrane</keyword>
<evidence type="ECO:0000259" key="9">
    <source>
        <dbReference type="Pfam" id="PF13231"/>
    </source>
</evidence>
<evidence type="ECO:0000256" key="6">
    <source>
        <dbReference type="ARBA" id="ARBA00022989"/>
    </source>
</evidence>
<dbReference type="InterPro" id="IPR038731">
    <property type="entry name" value="RgtA/B/C-like"/>
</dbReference>
<dbReference type="KEGG" id="pcm:AY601_3056"/>
<evidence type="ECO:0000256" key="7">
    <source>
        <dbReference type="ARBA" id="ARBA00023136"/>
    </source>
</evidence>
<dbReference type="PANTHER" id="PTHR33908">
    <property type="entry name" value="MANNOSYLTRANSFERASE YKCB-RELATED"/>
    <property type="match status" value="1"/>
</dbReference>
<feature type="transmembrane region" description="Helical" evidence="8">
    <location>
        <begin position="154"/>
        <end position="185"/>
    </location>
</feature>
<feature type="transmembrane region" description="Helical" evidence="8">
    <location>
        <begin position="75"/>
        <end position="96"/>
    </location>
</feature>
<evidence type="ECO:0000256" key="1">
    <source>
        <dbReference type="ARBA" id="ARBA00004651"/>
    </source>
</evidence>
<dbReference type="GO" id="GO:0009103">
    <property type="term" value="P:lipopolysaccharide biosynthetic process"/>
    <property type="evidence" value="ECO:0007669"/>
    <property type="project" value="UniProtKB-ARBA"/>
</dbReference>
<dbReference type="EMBL" id="CP014504">
    <property type="protein sequence ID" value="AMP99929.1"/>
    <property type="molecule type" value="Genomic_DNA"/>
</dbReference>
<reference evidence="10 11" key="1">
    <citation type="submission" date="2016-03" db="EMBL/GenBank/DDBJ databases">
        <title>Complete genome sequence of Pedobacter cryoconitis PAMC 27485.</title>
        <authorList>
            <person name="Lee J."/>
            <person name="Kim O.-S."/>
        </authorList>
    </citation>
    <scope>NUCLEOTIDE SEQUENCE [LARGE SCALE GENOMIC DNA]</scope>
    <source>
        <strain evidence="10 11">PAMC 27485</strain>
    </source>
</reference>
<gene>
    <name evidence="10" type="ORF">AY601_3056</name>
</gene>
<feature type="transmembrane region" description="Helical" evidence="8">
    <location>
        <begin position="197"/>
        <end position="217"/>
    </location>
</feature>
<accession>A0A127VF59</accession>
<keyword evidence="4" id="KW-0808">Transferase</keyword>
<name>A0A127VF59_9SPHI</name>
<dbReference type="Pfam" id="PF13231">
    <property type="entry name" value="PMT_2"/>
    <property type="match status" value="1"/>
</dbReference>
<sequence>MRFNSTPQTTTLLIFLFALISLVLHLIGLNNYGIGRDEFLHIALGNHPAPGYMEVPPFIAWIAKFSITFFGDSAFAIRIIPATFAALTILTAGFIVKEIGGRNFAITINGVALCLSPAFLASGYLLQPVVFDQFWWVLTYFLLIKYTYTRQSKYLLFLGPVIGLGLLTKYAILFVIIAMIAGLLLTTQRKLLVKKQLYMAVLIAFLIFLPNIIWQYLHHWPVLTHMKELTSTQLVHNTAGGFIKAQLISNGTALLLWIPGLLLLFFHQSLKQLRWVGFSFLLLLALLIYFKGKPYYAFGVYPVLFALSAYGIELVTQRTNNSLKYVIAFLLLLPNAVFMPMFIPILPIDRAVVYFKSLHMDDFLYWEDGKKHQTTQDYGDMFGWEEMTAITAKAYAMIPENQRKGTTIFVENYGEAGAIDHLGKKYKLPPVVSLSSSFTLWAPERIPYQYIIYVDDKGQVEKTKPAYAKAELIGAVANKLSREYDTKIWLLTGPKADINPGYQSALKDKRQ</sequence>
<dbReference type="PANTHER" id="PTHR33908:SF11">
    <property type="entry name" value="MEMBRANE PROTEIN"/>
    <property type="match status" value="1"/>
</dbReference>
<dbReference type="Proteomes" id="UP000071561">
    <property type="component" value="Chromosome"/>
</dbReference>
<feature type="transmembrane region" description="Helical" evidence="8">
    <location>
        <begin position="273"/>
        <end position="290"/>
    </location>
</feature>
<protein>
    <recommendedName>
        <fullName evidence="9">Glycosyltransferase RgtA/B/C/D-like domain-containing protein</fullName>
    </recommendedName>
</protein>
<dbReference type="OrthoDB" id="9813729at2"/>
<feature type="domain" description="Glycosyltransferase RgtA/B/C/D-like" evidence="9">
    <location>
        <begin position="55"/>
        <end position="214"/>
    </location>
</feature>
<proteinExistence type="predicted"/>
<evidence type="ECO:0000256" key="4">
    <source>
        <dbReference type="ARBA" id="ARBA00022679"/>
    </source>
</evidence>
<keyword evidence="2" id="KW-1003">Cell membrane</keyword>
<dbReference type="AlphaFoldDB" id="A0A127VF59"/>
<dbReference type="GO" id="GO:0005886">
    <property type="term" value="C:plasma membrane"/>
    <property type="evidence" value="ECO:0007669"/>
    <property type="project" value="UniProtKB-SubCell"/>
</dbReference>
<dbReference type="PATRIC" id="fig|188932.3.peg.3186"/>
<dbReference type="GO" id="GO:0016763">
    <property type="term" value="F:pentosyltransferase activity"/>
    <property type="evidence" value="ECO:0007669"/>
    <property type="project" value="TreeGrafter"/>
</dbReference>
<comment type="subcellular location">
    <subcellularLocation>
        <location evidence="1">Cell membrane</location>
        <topology evidence="1">Multi-pass membrane protein</topology>
    </subcellularLocation>
</comment>
<keyword evidence="6 8" id="KW-1133">Transmembrane helix</keyword>
<keyword evidence="3" id="KW-0328">Glycosyltransferase</keyword>
<feature type="transmembrane region" description="Helical" evidence="8">
    <location>
        <begin position="327"/>
        <end position="346"/>
    </location>
</feature>
<evidence type="ECO:0000256" key="5">
    <source>
        <dbReference type="ARBA" id="ARBA00022692"/>
    </source>
</evidence>
<dbReference type="InterPro" id="IPR050297">
    <property type="entry name" value="LipidA_mod_glycosyltrf_83"/>
</dbReference>
<keyword evidence="7 8" id="KW-0472">Membrane</keyword>
<evidence type="ECO:0000313" key="10">
    <source>
        <dbReference type="EMBL" id="AMP99929.1"/>
    </source>
</evidence>
<organism evidence="10 11">
    <name type="scientific">Pedobacter cryoconitis</name>
    <dbReference type="NCBI Taxonomy" id="188932"/>
    <lineage>
        <taxon>Bacteria</taxon>
        <taxon>Pseudomonadati</taxon>
        <taxon>Bacteroidota</taxon>
        <taxon>Sphingobacteriia</taxon>
        <taxon>Sphingobacteriales</taxon>
        <taxon>Sphingobacteriaceae</taxon>
        <taxon>Pedobacter</taxon>
    </lineage>
</organism>
<evidence type="ECO:0000313" key="11">
    <source>
        <dbReference type="Proteomes" id="UP000071561"/>
    </source>
</evidence>
<dbReference type="RefSeq" id="WP_068402521.1">
    <property type="nucleotide sequence ID" value="NZ_CP014504.1"/>
</dbReference>